<gene>
    <name evidence="2" type="ORF">AVEN_117838_1</name>
</gene>
<proteinExistence type="predicted"/>
<organism evidence="2 3">
    <name type="scientific">Araneus ventricosus</name>
    <name type="common">Orbweaver spider</name>
    <name type="synonym">Epeira ventricosa</name>
    <dbReference type="NCBI Taxonomy" id="182803"/>
    <lineage>
        <taxon>Eukaryota</taxon>
        <taxon>Metazoa</taxon>
        <taxon>Ecdysozoa</taxon>
        <taxon>Arthropoda</taxon>
        <taxon>Chelicerata</taxon>
        <taxon>Arachnida</taxon>
        <taxon>Araneae</taxon>
        <taxon>Araneomorphae</taxon>
        <taxon>Entelegynae</taxon>
        <taxon>Araneoidea</taxon>
        <taxon>Araneidae</taxon>
        <taxon>Araneus</taxon>
    </lineage>
</organism>
<comment type="caution">
    <text evidence="2">The sequence shown here is derived from an EMBL/GenBank/DDBJ whole genome shotgun (WGS) entry which is preliminary data.</text>
</comment>
<evidence type="ECO:0000313" key="3">
    <source>
        <dbReference type="Proteomes" id="UP000499080"/>
    </source>
</evidence>
<dbReference type="Proteomes" id="UP000499080">
    <property type="component" value="Unassembled WGS sequence"/>
</dbReference>
<dbReference type="AlphaFoldDB" id="A0A4Y2NN45"/>
<feature type="region of interest" description="Disordered" evidence="1">
    <location>
        <begin position="1"/>
        <end position="24"/>
    </location>
</feature>
<protein>
    <submittedName>
        <fullName evidence="2">Uncharacterized protein</fullName>
    </submittedName>
</protein>
<reference evidence="2 3" key="1">
    <citation type="journal article" date="2019" name="Sci. Rep.">
        <title>Orb-weaving spider Araneus ventricosus genome elucidates the spidroin gene catalogue.</title>
        <authorList>
            <person name="Kono N."/>
            <person name="Nakamura H."/>
            <person name="Ohtoshi R."/>
            <person name="Moran D.A.P."/>
            <person name="Shinohara A."/>
            <person name="Yoshida Y."/>
            <person name="Fujiwara M."/>
            <person name="Mori M."/>
            <person name="Tomita M."/>
            <person name="Arakawa K."/>
        </authorList>
    </citation>
    <scope>NUCLEOTIDE SEQUENCE [LARGE SCALE GENOMIC DNA]</scope>
</reference>
<name>A0A4Y2NN45_ARAVE</name>
<keyword evidence="3" id="KW-1185">Reference proteome</keyword>
<sequence>MVTSNQAYGAPSTRIAPPSASSTGTSSTRALFTFQQGYPYLPTKHSAPFQQGMIQLNKACSIFQQSIAHLNKAWRPPSNKVYAPSTSHGVILSARGMFHFFNKAFWLNLSRQGTRYFNKAWSTFGKACTQSFQQGMKLTSPNKAIAPFNKVWPAPSTRHWSPNKKNMAHLSTRLSPLSSQHG</sequence>
<dbReference type="EMBL" id="BGPR01009298">
    <property type="protein sequence ID" value="GBN39156.1"/>
    <property type="molecule type" value="Genomic_DNA"/>
</dbReference>
<evidence type="ECO:0000256" key="1">
    <source>
        <dbReference type="SAM" id="MobiDB-lite"/>
    </source>
</evidence>
<accession>A0A4Y2NN45</accession>
<evidence type="ECO:0000313" key="2">
    <source>
        <dbReference type="EMBL" id="GBN39156.1"/>
    </source>
</evidence>